<dbReference type="EMBL" id="JAUOTP010000002">
    <property type="protein sequence ID" value="MDO6413825.1"/>
    <property type="molecule type" value="Genomic_DNA"/>
</dbReference>
<dbReference type="Pfam" id="PF01066">
    <property type="entry name" value="CDP-OH_P_transf"/>
    <property type="match status" value="1"/>
</dbReference>
<feature type="transmembrane region" description="Helical" evidence="3">
    <location>
        <begin position="318"/>
        <end position="343"/>
    </location>
</feature>
<proteinExistence type="inferred from homology"/>
<evidence type="ECO:0000256" key="2">
    <source>
        <dbReference type="RuleBase" id="RU003750"/>
    </source>
</evidence>
<keyword evidence="3" id="KW-0812">Transmembrane</keyword>
<organism evidence="4 5">
    <name type="scientific">Sphingomonas natans</name>
    <dbReference type="NCBI Taxonomy" id="3063330"/>
    <lineage>
        <taxon>Bacteria</taxon>
        <taxon>Pseudomonadati</taxon>
        <taxon>Pseudomonadota</taxon>
        <taxon>Alphaproteobacteria</taxon>
        <taxon>Sphingomonadales</taxon>
        <taxon>Sphingomonadaceae</taxon>
        <taxon>Sphingomonas</taxon>
    </lineage>
</organism>
<keyword evidence="1 2" id="KW-0808">Transferase</keyword>
<comment type="similarity">
    <text evidence="2">Belongs to the CDP-alcohol phosphatidyltransferase class-I family.</text>
</comment>
<dbReference type="PROSITE" id="PS00379">
    <property type="entry name" value="CDP_ALCOHOL_P_TRANSF"/>
    <property type="match status" value="1"/>
</dbReference>
<evidence type="ECO:0000313" key="5">
    <source>
        <dbReference type="Proteomes" id="UP001169764"/>
    </source>
</evidence>
<evidence type="ECO:0000256" key="3">
    <source>
        <dbReference type="SAM" id="Phobius"/>
    </source>
</evidence>
<keyword evidence="5" id="KW-1185">Reference proteome</keyword>
<gene>
    <name evidence="4" type="ORF">Q4F19_05485</name>
</gene>
<dbReference type="InterPro" id="IPR000462">
    <property type="entry name" value="CDP-OH_P_trans"/>
</dbReference>
<comment type="caution">
    <text evidence="4">The sequence shown here is derived from an EMBL/GenBank/DDBJ whole genome shotgun (WGS) entry which is preliminary data.</text>
</comment>
<evidence type="ECO:0000313" key="4">
    <source>
        <dbReference type="EMBL" id="MDO6413825.1"/>
    </source>
</evidence>
<reference evidence="4" key="1">
    <citation type="submission" date="2023-07" db="EMBL/GenBank/DDBJ databases">
        <authorList>
            <person name="Kim M."/>
        </authorList>
    </citation>
    <scope>NUCLEOTIDE SEQUENCE</scope>
    <source>
        <strain evidence="4">BIUV-7</strain>
    </source>
</reference>
<sequence length="355" mass="39833">MSFPPLVPTGENATPIWGLSTHERLRRIAAAQGFDLAEAAAGGDALIVDLDYVFDPLWLKYAAARPGHAITRDGVPVIAHVTAERPDPHALDAIPQETTELENQTLRKRERPFLEKLTPASVGAIERASYWGAYKGVTDILTKYMWPEWAFHMTRWCARWGVTPNQVTTVSAVFCVIATWCFFTGDYWPGLAAGLFMMILDTVDGKLARCTITSSAWGNVFDHGMDLVHPPFWWYGWGVGLVAYGRPLTDHVFWACMVAILGGYIVQRLIEGAFIALFGIHIHVWRRFDSWFRLITARRNPNMPILTAFLLIGRPDWGLIAVAVWTIASLAVHLVQLLQALIWRARGRPVKSWLG</sequence>
<evidence type="ECO:0000256" key="1">
    <source>
        <dbReference type="ARBA" id="ARBA00022679"/>
    </source>
</evidence>
<name>A0ABT8Y682_9SPHN</name>
<dbReference type="InterPro" id="IPR043130">
    <property type="entry name" value="CDP-OH_PTrfase_TM_dom"/>
</dbReference>
<dbReference type="Gene3D" id="1.20.120.1760">
    <property type="match status" value="1"/>
</dbReference>
<keyword evidence="3" id="KW-0472">Membrane</keyword>
<dbReference type="InterPro" id="IPR048254">
    <property type="entry name" value="CDP_ALCOHOL_P_TRANSF_CS"/>
</dbReference>
<keyword evidence="3" id="KW-1133">Transmembrane helix</keyword>
<protein>
    <submittedName>
        <fullName evidence="4">CDP-alcohol phosphatidyltransferase family protein</fullName>
    </submittedName>
</protein>
<accession>A0ABT8Y682</accession>
<dbReference type="Proteomes" id="UP001169764">
    <property type="component" value="Unassembled WGS sequence"/>
</dbReference>
<dbReference type="RefSeq" id="WP_303540550.1">
    <property type="nucleotide sequence ID" value="NZ_JAUOTP010000002.1"/>
</dbReference>